<comment type="subcellular location">
    <subcellularLocation>
        <location evidence="1">Cell membrane</location>
        <topology evidence="1">Multi-pass membrane protein</topology>
    </subcellularLocation>
</comment>
<feature type="transmembrane region" description="Helical" evidence="8">
    <location>
        <begin position="195"/>
        <end position="216"/>
    </location>
</feature>
<dbReference type="InterPro" id="IPR004869">
    <property type="entry name" value="MMPL_dom"/>
</dbReference>
<feature type="transmembrane region" description="Helical" evidence="8">
    <location>
        <begin position="303"/>
        <end position="329"/>
    </location>
</feature>
<dbReference type="Gene3D" id="1.20.1640.10">
    <property type="entry name" value="Multidrug efflux transporter AcrB transmembrane domain"/>
    <property type="match status" value="2"/>
</dbReference>
<evidence type="ECO:0000256" key="5">
    <source>
        <dbReference type="ARBA" id="ARBA00022989"/>
    </source>
</evidence>
<evidence type="ECO:0000256" key="7">
    <source>
        <dbReference type="SAM" id="Coils"/>
    </source>
</evidence>
<feature type="transmembrane region" description="Helical" evidence="8">
    <location>
        <begin position="168"/>
        <end position="188"/>
    </location>
</feature>
<keyword evidence="6 8" id="KW-0472">Membrane</keyword>
<dbReference type="STRING" id="576118.SAMN05216216_105139"/>
<evidence type="ECO:0000256" key="8">
    <source>
        <dbReference type="SAM" id="Phobius"/>
    </source>
</evidence>
<accession>A0A1G9DCQ4</accession>
<dbReference type="PROSITE" id="PS50156">
    <property type="entry name" value="SSD"/>
    <property type="match status" value="1"/>
</dbReference>
<sequence length="894" mass="99010">MKHILKFKWPVTVLMIAFAVLTFMFSPNLTQLATEKGDVQLADDQPSEQARQYLEKHGQDTEMMSLVLEFDDGVTEHQEDIETYISELENVEEVDNIVNPLELNEDLQEGFINEDTGVMMIPMEYTGDENVILEIANSIEEMNPTEADTSITSNELIQRTLEEDAMNGIQTTEIFTVIIVLAVLLVMFRSVVTPFVPLVVVGISYLIGQSFVGWFVEWFGFPVSPQTQSFLIVILFGVGTDYCILLLNRFKEELKDNDKYQATLNTFKTGGKTVFISGISGAVVFGVLYFANFEIYRSAVGVALGMAFMLLSLFTLLPILMSLLGKYIFWPSIKNIKTKESKIWRVFGTFSIKHPTRVIFSLIAILVVLSFFYDDEVSYDSLSELDDSYSAVHATNVVSESFDEGTIFPIQVILSDGDDLVNHESLTRIESVADTVSKLDGVNQVQTVTRPTGDPIDELSVSYQLNEANSGMDEITGGLDETSSGLEEISSNLTNISEEISGQEMTSGDMSELSSGLGELSQGVEGISQYLTMTGDVEGAAAQLEEVQTGLDEMTTQVETANEEMATQQQQASEQMSELSGGLEEMSAGLDEISSGIGEANEGLGEIQNLLTEVTDNEAVDHTGVNVPQEFIDSEELDSAIDQYSFADNTAINLNVILDGDPYSHEAMAVLDDVEATVNKELDRLELNEVDSYFSGVTSMNRDLDQMTTDDYSYVVTIFVITLFVILAVLFRSFILPVVMIGSIFVTYFASVSMTQWILGWFGIDQLNWAVPFFSLIIFAALGIDYSIFIIDRFREEVVNHSIKDAIAIAIKKMGTVVITAVIILSGTFAALYPSGIVILVQVTSVIIFALLFYAFIVLPLLVPALIVTLKRGSWWPFKMPGSEERRAKFKDEE</sequence>
<evidence type="ECO:0000256" key="2">
    <source>
        <dbReference type="ARBA" id="ARBA00010157"/>
    </source>
</evidence>
<feature type="transmembrane region" description="Helical" evidence="8">
    <location>
        <begin position="355"/>
        <end position="373"/>
    </location>
</feature>
<feature type="coiled-coil region" evidence="7">
    <location>
        <begin position="544"/>
        <end position="578"/>
    </location>
</feature>
<feature type="transmembrane region" description="Helical" evidence="8">
    <location>
        <begin position="269"/>
        <end position="291"/>
    </location>
</feature>
<feature type="transmembrane region" description="Helical" evidence="8">
    <location>
        <begin position="771"/>
        <end position="794"/>
    </location>
</feature>
<keyword evidence="11" id="KW-1185">Reference proteome</keyword>
<evidence type="ECO:0000313" key="10">
    <source>
        <dbReference type="EMBL" id="SDK61633.1"/>
    </source>
</evidence>
<comment type="similarity">
    <text evidence="2">Belongs to the resistance-nodulation-cell division (RND) (TC 2.A.6) family. MmpL subfamily.</text>
</comment>
<proteinExistence type="inferred from homology"/>
<evidence type="ECO:0000259" key="9">
    <source>
        <dbReference type="PROSITE" id="PS50156"/>
    </source>
</evidence>
<evidence type="ECO:0000256" key="1">
    <source>
        <dbReference type="ARBA" id="ARBA00004651"/>
    </source>
</evidence>
<dbReference type="Gene3D" id="1.20.5.300">
    <property type="match status" value="1"/>
</dbReference>
<dbReference type="Proteomes" id="UP000199008">
    <property type="component" value="Unassembled WGS sequence"/>
</dbReference>
<evidence type="ECO:0000313" key="11">
    <source>
        <dbReference type="Proteomes" id="UP000199008"/>
    </source>
</evidence>
<evidence type="ECO:0000256" key="6">
    <source>
        <dbReference type="ARBA" id="ARBA00023136"/>
    </source>
</evidence>
<feature type="transmembrane region" description="Helical" evidence="8">
    <location>
        <begin position="228"/>
        <end position="248"/>
    </location>
</feature>
<dbReference type="PANTHER" id="PTHR33406">
    <property type="entry name" value="MEMBRANE PROTEIN MJ1562-RELATED"/>
    <property type="match status" value="1"/>
</dbReference>
<dbReference type="OrthoDB" id="9782006at2"/>
<dbReference type="InterPro" id="IPR050545">
    <property type="entry name" value="Mycobact_MmpL"/>
</dbReference>
<dbReference type="GO" id="GO:0005886">
    <property type="term" value="C:plasma membrane"/>
    <property type="evidence" value="ECO:0007669"/>
    <property type="project" value="UniProtKB-SubCell"/>
</dbReference>
<keyword evidence="3" id="KW-1003">Cell membrane</keyword>
<dbReference type="EMBL" id="FNFY01000005">
    <property type="protein sequence ID" value="SDK61633.1"/>
    <property type="molecule type" value="Genomic_DNA"/>
</dbReference>
<protein>
    <submittedName>
        <fullName evidence="10">Putative drug exporter of the RND superfamily</fullName>
    </submittedName>
</protein>
<feature type="domain" description="SSD" evidence="9">
    <location>
        <begin position="734"/>
        <end position="869"/>
    </location>
</feature>
<dbReference type="RefSeq" id="WP_092985298.1">
    <property type="nucleotide sequence ID" value="NZ_FNFY01000005.1"/>
</dbReference>
<feature type="transmembrane region" description="Helical" evidence="8">
    <location>
        <begin position="847"/>
        <end position="870"/>
    </location>
</feature>
<dbReference type="PANTHER" id="PTHR33406:SF6">
    <property type="entry name" value="MEMBRANE PROTEIN YDGH-RELATED"/>
    <property type="match status" value="1"/>
</dbReference>
<keyword evidence="7" id="KW-0175">Coiled coil</keyword>
<dbReference type="InterPro" id="IPR000731">
    <property type="entry name" value="SSD"/>
</dbReference>
<gene>
    <name evidence="10" type="ORF">SAMN05216216_105139</name>
</gene>
<feature type="transmembrane region" description="Helical" evidence="8">
    <location>
        <begin position="738"/>
        <end position="759"/>
    </location>
</feature>
<keyword evidence="4 8" id="KW-0812">Transmembrane</keyword>
<evidence type="ECO:0000256" key="4">
    <source>
        <dbReference type="ARBA" id="ARBA00022692"/>
    </source>
</evidence>
<name>A0A1G9DCQ4_9BACL</name>
<feature type="transmembrane region" description="Helical" evidence="8">
    <location>
        <begin position="815"/>
        <end position="841"/>
    </location>
</feature>
<dbReference type="AlphaFoldDB" id="A0A1G9DCQ4"/>
<keyword evidence="5 8" id="KW-1133">Transmembrane helix</keyword>
<dbReference type="SUPFAM" id="SSF82866">
    <property type="entry name" value="Multidrug efflux transporter AcrB transmembrane domain"/>
    <property type="match status" value="2"/>
</dbReference>
<reference evidence="11" key="1">
    <citation type="submission" date="2016-10" db="EMBL/GenBank/DDBJ databases">
        <authorList>
            <person name="Varghese N."/>
            <person name="Submissions S."/>
        </authorList>
    </citation>
    <scope>NUCLEOTIDE SEQUENCE [LARGE SCALE GENOMIC DNA]</scope>
    <source>
        <strain evidence="11">CGMCC 1.8895</strain>
    </source>
</reference>
<organism evidence="10 11">
    <name type="scientific">Lacicoccus qingdaonensis</name>
    <dbReference type="NCBI Taxonomy" id="576118"/>
    <lineage>
        <taxon>Bacteria</taxon>
        <taxon>Bacillati</taxon>
        <taxon>Bacillota</taxon>
        <taxon>Bacilli</taxon>
        <taxon>Bacillales</taxon>
        <taxon>Salinicoccaceae</taxon>
        <taxon>Lacicoccus</taxon>
    </lineage>
</organism>
<feature type="transmembrane region" description="Helical" evidence="8">
    <location>
        <begin position="712"/>
        <end position="731"/>
    </location>
</feature>
<evidence type="ECO:0000256" key="3">
    <source>
        <dbReference type="ARBA" id="ARBA00022475"/>
    </source>
</evidence>
<dbReference type="Pfam" id="PF03176">
    <property type="entry name" value="MMPL"/>
    <property type="match status" value="2"/>
</dbReference>